<dbReference type="Proteomes" id="UP000053263">
    <property type="component" value="Unassembled WGS sequence"/>
</dbReference>
<protein>
    <recommendedName>
        <fullName evidence="1">Reverse transcriptase zinc-binding domain-containing protein</fullName>
    </recommendedName>
</protein>
<dbReference type="OrthoDB" id="3253907at2759"/>
<dbReference type="HOGENOM" id="CLU_044484_0_0_1"/>
<dbReference type="Pfam" id="PF13966">
    <property type="entry name" value="zf-RVT"/>
    <property type="match status" value="1"/>
</dbReference>
<dbReference type="EMBL" id="KN832590">
    <property type="protein sequence ID" value="KII82985.1"/>
    <property type="molecule type" value="Genomic_DNA"/>
</dbReference>
<feature type="non-terminal residue" evidence="2">
    <location>
        <position position="1"/>
    </location>
</feature>
<evidence type="ECO:0000313" key="2">
    <source>
        <dbReference type="EMBL" id="KII82985.1"/>
    </source>
</evidence>
<sequence length="277" mass="32276">AKTLAEKGLQKEAHDHIDTTTKASFTLTGVKLNTGSQALFYKGIMSTQIPQIRRTTLTNLDKTRHAMRSLNGKTPNDVQIWHSVRNKDIYRTTRGFLWKSLHDAYKIGEFWSRMSDPKYAHRAKCDLCGEEETMEHILLECESSPVNKIVWSQAEELWRKREKDWPTISYGLILGCGLVRLNNARTKKDEGRSRLLTIIISEAAHLIWKIRCERVIQRESLESARHTEDEILKKWIFSINYRLKMDILLTNRFKFDTRATKKEAVVLRTWSGTLLDE</sequence>
<evidence type="ECO:0000259" key="1">
    <source>
        <dbReference type="Pfam" id="PF13966"/>
    </source>
</evidence>
<dbReference type="AlphaFoldDB" id="A0A0C9SVD7"/>
<proteinExistence type="predicted"/>
<organism evidence="2 3">
    <name type="scientific">Plicaturopsis crispa FD-325 SS-3</name>
    <dbReference type="NCBI Taxonomy" id="944288"/>
    <lineage>
        <taxon>Eukaryota</taxon>
        <taxon>Fungi</taxon>
        <taxon>Dikarya</taxon>
        <taxon>Basidiomycota</taxon>
        <taxon>Agaricomycotina</taxon>
        <taxon>Agaricomycetes</taxon>
        <taxon>Agaricomycetidae</taxon>
        <taxon>Amylocorticiales</taxon>
        <taxon>Amylocorticiaceae</taxon>
        <taxon>Plicatura</taxon>
        <taxon>Plicaturopsis crispa</taxon>
    </lineage>
</organism>
<gene>
    <name evidence="2" type="ORF">PLICRDRAFT_65879</name>
</gene>
<reference evidence="2 3" key="1">
    <citation type="submission" date="2014-06" db="EMBL/GenBank/DDBJ databases">
        <title>Evolutionary Origins and Diversification of the Mycorrhizal Mutualists.</title>
        <authorList>
            <consortium name="DOE Joint Genome Institute"/>
            <consortium name="Mycorrhizal Genomics Consortium"/>
            <person name="Kohler A."/>
            <person name="Kuo A."/>
            <person name="Nagy L.G."/>
            <person name="Floudas D."/>
            <person name="Copeland A."/>
            <person name="Barry K.W."/>
            <person name="Cichocki N."/>
            <person name="Veneault-Fourrey C."/>
            <person name="LaButti K."/>
            <person name="Lindquist E.A."/>
            <person name="Lipzen A."/>
            <person name="Lundell T."/>
            <person name="Morin E."/>
            <person name="Murat C."/>
            <person name="Riley R."/>
            <person name="Ohm R."/>
            <person name="Sun H."/>
            <person name="Tunlid A."/>
            <person name="Henrissat B."/>
            <person name="Grigoriev I.V."/>
            <person name="Hibbett D.S."/>
            <person name="Martin F."/>
        </authorList>
    </citation>
    <scope>NUCLEOTIDE SEQUENCE [LARGE SCALE GENOMIC DNA]</scope>
    <source>
        <strain evidence="2 3">FD-325 SS-3</strain>
    </source>
</reference>
<dbReference type="InterPro" id="IPR026960">
    <property type="entry name" value="RVT-Znf"/>
</dbReference>
<accession>A0A0C9SVD7</accession>
<feature type="domain" description="Reverse transcriptase zinc-binding" evidence="1">
    <location>
        <begin position="68"/>
        <end position="143"/>
    </location>
</feature>
<feature type="non-terminal residue" evidence="2">
    <location>
        <position position="277"/>
    </location>
</feature>
<name>A0A0C9SVD7_PLICR</name>
<evidence type="ECO:0000313" key="3">
    <source>
        <dbReference type="Proteomes" id="UP000053263"/>
    </source>
</evidence>
<keyword evidence="3" id="KW-1185">Reference proteome</keyword>